<dbReference type="SMART" id="SM00034">
    <property type="entry name" value="CLECT"/>
    <property type="match status" value="1"/>
</dbReference>
<dbReference type="PANTHER" id="PTHR23124">
    <property type="entry name" value="C-TYPE LECTIN DOMAIN-CONTAINING PROTEIN-RELATED-RELATED"/>
    <property type="match status" value="1"/>
</dbReference>
<dbReference type="InterPro" id="IPR016187">
    <property type="entry name" value="CTDL_fold"/>
</dbReference>
<evidence type="ECO:0000259" key="1">
    <source>
        <dbReference type="PROSITE" id="PS50041"/>
    </source>
</evidence>
<protein>
    <recommendedName>
        <fullName evidence="1">C-type lectin domain-containing protein</fullName>
    </recommendedName>
</protein>
<organism evidence="2 3">
    <name type="scientific">Caenorhabditis nigoni</name>
    <dbReference type="NCBI Taxonomy" id="1611254"/>
    <lineage>
        <taxon>Eukaryota</taxon>
        <taxon>Metazoa</taxon>
        <taxon>Ecdysozoa</taxon>
        <taxon>Nematoda</taxon>
        <taxon>Chromadorea</taxon>
        <taxon>Rhabditida</taxon>
        <taxon>Rhabditina</taxon>
        <taxon>Rhabditomorpha</taxon>
        <taxon>Rhabditoidea</taxon>
        <taxon>Rhabditidae</taxon>
        <taxon>Peloderinae</taxon>
        <taxon>Caenorhabditis</taxon>
    </lineage>
</organism>
<dbReference type="SUPFAM" id="SSF56436">
    <property type="entry name" value="C-type lectin-like"/>
    <property type="match status" value="1"/>
</dbReference>
<evidence type="ECO:0000313" key="2">
    <source>
        <dbReference type="EMBL" id="PIC54491.1"/>
    </source>
</evidence>
<dbReference type="PANTHER" id="PTHR23124:SF130">
    <property type="entry name" value="C-TYPE LECTIN DOMAIN-CONTAINING PROTEIN"/>
    <property type="match status" value="1"/>
</dbReference>
<dbReference type="OrthoDB" id="441660at2759"/>
<comment type="caution">
    <text evidence="2">The sequence shown here is derived from an EMBL/GenBank/DDBJ whole genome shotgun (WGS) entry which is preliminary data.</text>
</comment>
<dbReference type="InterPro" id="IPR016186">
    <property type="entry name" value="C-type_lectin-like/link_sf"/>
</dbReference>
<dbReference type="EMBL" id="PDUG01000001">
    <property type="protein sequence ID" value="PIC54491.1"/>
    <property type="molecule type" value="Genomic_DNA"/>
</dbReference>
<dbReference type="CDD" id="cd00037">
    <property type="entry name" value="CLECT"/>
    <property type="match status" value="1"/>
</dbReference>
<proteinExistence type="predicted"/>
<name>A0A2G5VS38_9PELO</name>
<dbReference type="InterPro" id="IPR001304">
    <property type="entry name" value="C-type_lectin-like"/>
</dbReference>
<keyword evidence="3" id="KW-1185">Reference proteome</keyword>
<dbReference type="AlphaFoldDB" id="A0A2G5VS38"/>
<evidence type="ECO:0000313" key="3">
    <source>
        <dbReference type="Proteomes" id="UP000230233"/>
    </source>
</evidence>
<dbReference type="PROSITE" id="PS50041">
    <property type="entry name" value="C_TYPE_LECTIN_2"/>
    <property type="match status" value="1"/>
</dbReference>
<dbReference type="Proteomes" id="UP000230233">
    <property type="component" value="Chromosome I"/>
</dbReference>
<feature type="domain" description="C-type lectin" evidence="1">
    <location>
        <begin position="52"/>
        <end position="178"/>
    </location>
</feature>
<gene>
    <name evidence="2" type="primary">Cnig_chr_I.g3722</name>
    <name evidence="2" type="ORF">B9Z55_003722</name>
</gene>
<sequence>MAARHRLLNLLKVEVAEVVTAMAVDPHDHQTTRPPREKTNCPADWMLFKRSQGNWCVKVFAGQFTHPQAESQCGAQGAKLTGLQTNEERLRLADAGLKVIHQNGFDKAAIWLGAKRKASCPRAGICAPIDTFQWTDGQTTGTNGFNWYSGRDVVEPDGVWRNDWGHQSCAIQLLFASGTTDRSWTGFVHGQMDDQWCQDQWKFPPHKMYACGKLAT</sequence>
<accession>A0A2G5VS38</accession>
<dbReference type="Gene3D" id="3.10.100.10">
    <property type="entry name" value="Mannose-Binding Protein A, subunit A"/>
    <property type="match status" value="1"/>
</dbReference>
<reference evidence="3" key="1">
    <citation type="submission" date="2017-10" db="EMBL/GenBank/DDBJ databases">
        <title>Rapid genome shrinkage in a self-fertile nematode reveals novel sperm competition proteins.</title>
        <authorList>
            <person name="Yin D."/>
            <person name="Schwarz E.M."/>
            <person name="Thomas C.G."/>
            <person name="Felde R.L."/>
            <person name="Korf I.F."/>
            <person name="Cutter A.D."/>
            <person name="Schartner C.M."/>
            <person name="Ralston E.J."/>
            <person name="Meyer B.J."/>
            <person name="Haag E.S."/>
        </authorList>
    </citation>
    <scope>NUCLEOTIDE SEQUENCE [LARGE SCALE GENOMIC DNA]</scope>
    <source>
        <strain evidence="3">JU1422</strain>
    </source>
</reference>